<organism evidence="3 4">
    <name type="scientific">Pacificispira spongiicola</name>
    <dbReference type="NCBI Taxonomy" id="2729598"/>
    <lineage>
        <taxon>Bacteria</taxon>
        <taxon>Pseudomonadati</taxon>
        <taxon>Pseudomonadota</taxon>
        <taxon>Alphaproteobacteria</taxon>
        <taxon>Rhodospirillales</taxon>
        <taxon>Rhodospirillaceae</taxon>
        <taxon>Pacificispira</taxon>
    </lineage>
</organism>
<dbReference type="EMBL" id="JABBNT010000003">
    <property type="protein sequence ID" value="NMM45235.1"/>
    <property type="molecule type" value="Genomic_DNA"/>
</dbReference>
<name>A0A7Y0E107_9PROT</name>
<comment type="caution">
    <text evidence="3">The sequence shown here is derived from an EMBL/GenBank/DDBJ whole genome shotgun (WGS) entry which is preliminary data.</text>
</comment>
<evidence type="ECO:0000313" key="3">
    <source>
        <dbReference type="EMBL" id="NMM45235.1"/>
    </source>
</evidence>
<keyword evidence="4" id="KW-1185">Reference proteome</keyword>
<reference evidence="3 4" key="1">
    <citation type="submission" date="2020-04" db="EMBL/GenBank/DDBJ databases">
        <title>Rhodospirillaceae bacterium KN72 isolated from deep sea.</title>
        <authorList>
            <person name="Zhang D.-C."/>
        </authorList>
    </citation>
    <scope>NUCLEOTIDE SEQUENCE [LARGE SCALE GENOMIC DNA]</scope>
    <source>
        <strain evidence="3 4">KN72</strain>
    </source>
</reference>
<dbReference type="AlphaFoldDB" id="A0A7Y0E107"/>
<evidence type="ECO:0000256" key="1">
    <source>
        <dbReference type="SAM" id="Coils"/>
    </source>
</evidence>
<feature type="coiled-coil region" evidence="1">
    <location>
        <begin position="98"/>
        <end position="125"/>
    </location>
</feature>
<dbReference type="RefSeq" id="WP_169625590.1">
    <property type="nucleotide sequence ID" value="NZ_JABBNT010000003.1"/>
</dbReference>
<evidence type="ECO:0000313" key="4">
    <source>
        <dbReference type="Proteomes" id="UP000539372"/>
    </source>
</evidence>
<feature type="region of interest" description="Disordered" evidence="2">
    <location>
        <begin position="47"/>
        <end position="87"/>
    </location>
</feature>
<keyword evidence="1" id="KW-0175">Coiled coil</keyword>
<sequence length="393" mass="41320">MATKGVTTSFLNTPSMIGGSFKKIGLIGTTCLFLVGCDSMWPSLDASDPAGGSAPTAASTSAAVQSTATATPEATSTAPMPTSSTTLYSSTTAVGERVAQMESDLSQLSGQVTDLKRRLDEIRGSGAASATAYHSYKAEITSRLQLGTTPGNPVLVEQWNSAQGALANVEQAIPALTSLHNDCADQAAFGKFLLSTVQATYGLSGAVDEDHRRLRVLEDAVHQSLVDLDRMLTNVTQEINRHNLYVSNERQNMTTLALGIKNGELYGTNIASRSFALVEAAAASAAASGPMPSAGSEPLVIIRFDRENVQYQQALYNAVSQALTAKPNAVFDLVAVSPDRGNAAQVALNGAAARRNAEDVLRTLTDMGVQPGRINLMADSRAVANNEVHLFVR</sequence>
<protein>
    <submittedName>
        <fullName evidence="3">Uncharacterized protein</fullName>
    </submittedName>
</protein>
<gene>
    <name evidence="3" type="ORF">HH303_12145</name>
</gene>
<dbReference type="Proteomes" id="UP000539372">
    <property type="component" value="Unassembled WGS sequence"/>
</dbReference>
<proteinExistence type="predicted"/>
<accession>A0A7Y0E107</accession>
<evidence type="ECO:0000256" key="2">
    <source>
        <dbReference type="SAM" id="MobiDB-lite"/>
    </source>
</evidence>